<accession>A0ABX1LYG5</accession>
<dbReference type="SUPFAM" id="SSF46689">
    <property type="entry name" value="Homeodomain-like"/>
    <property type="match status" value="1"/>
</dbReference>
<dbReference type="RefSeq" id="WP_169366193.1">
    <property type="nucleotide sequence ID" value="NZ_JAAVJL010000009.1"/>
</dbReference>
<organism evidence="1 2">
    <name type="scientific">Pseudanabaena yagii GIHE-NHR1</name>
    <dbReference type="NCBI Taxonomy" id="2722753"/>
    <lineage>
        <taxon>Bacteria</taxon>
        <taxon>Bacillati</taxon>
        <taxon>Cyanobacteriota</taxon>
        <taxon>Cyanophyceae</taxon>
        <taxon>Pseudanabaenales</taxon>
        <taxon>Pseudanabaenaceae</taxon>
        <taxon>Pseudanabaena</taxon>
        <taxon>Pseudanabaena yagii</taxon>
    </lineage>
</organism>
<dbReference type="Proteomes" id="UP000738376">
    <property type="component" value="Unassembled WGS sequence"/>
</dbReference>
<name>A0ABX1LYG5_9CYAN</name>
<reference evidence="1 2" key="1">
    <citation type="submission" date="2020-03" db="EMBL/GenBank/DDBJ databases">
        <title>Draft Genome Sequence of 2-Methylisoborneol Producing Pseudanabaena yagii Strain GIHE-NHR1 Isolated from North Han River in South Korea.</title>
        <authorList>
            <person name="Jeong J."/>
        </authorList>
    </citation>
    <scope>NUCLEOTIDE SEQUENCE [LARGE SCALE GENOMIC DNA]</scope>
    <source>
        <strain evidence="1 2">GIHE-NHR1</strain>
    </source>
</reference>
<comment type="caution">
    <text evidence="1">The sequence shown here is derived from an EMBL/GenBank/DDBJ whole genome shotgun (WGS) entry which is preliminary data.</text>
</comment>
<gene>
    <name evidence="1" type="ORF">HC246_25335</name>
</gene>
<keyword evidence="2" id="KW-1185">Reference proteome</keyword>
<dbReference type="Pfam" id="PF13565">
    <property type="entry name" value="HTH_32"/>
    <property type="match status" value="1"/>
</dbReference>
<dbReference type="InterPro" id="IPR009057">
    <property type="entry name" value="Homeodomain-like_sf"/>
</dbReference>
<dbReference type="EMBL" id="JAAVJL010000009">
    <property type="protein sequence ID" value="NMF61252.1"/>
    <property type="molecule type" value="Genomic_DNA"/>
</dbReference>
<proteinExistence type="predicted"/>
<sequence>MPAALKVKLSLEEDKRLLEISQKEATGKRVKHRAEAIRLSSHGWKVAQIAAYFEWHEQTVREIIQRWKQNGEQGLYDLPKTGRPKQWQEEDLKYLETCLEQDSQVYNSQQLSAKLQQERQVNLSSDRIRKLLKKRVGYGNGREFPTKTNRIKKPKP</sequence>
<evidence type="ECO:0000313" key="2">
    <source>
        <dbReference type="Proteomes" id="UP000738376"/>
    </source>
</evidence>
<protein>
    <submittedName>
        <fullName evidence="1">Helix-turn-helix domain-containing protein</fullName>
    </submittedName>
</protein>
<evidence type="ECO:0000313" key="1">
    <source>
        <dbReference type="EMBL" id="NMF61252.1"/>
    </source>
</evidence>